<gene>
    <name evidence="2" type="ORF">CPAV1605_1419</name>
</gene>
<evidence type="ECO:0000256" key="1">
    <source>
        <dbReference type="SAM" id="MobiDB-lite"/>
    </source>
</evidence>
<evidence type="ECO:0000313" key="2">
    <source>
        <dbReference type="EMBL" id="VVU95665.1"/>
    </source>
</evidence>
<dbReference type="AlphaFoldDB" id="A0A5E8CM58"/>
<name>A0A5E8CM58_9ZZZZ</name>
<protein>
    <submittedName>
        <fullName evidence="2">Uncharacterized protein</fullName>
    </submittedName>
</protein>
<dbReference type="EMBL" id="CABVLZ010000007">
    <property type="protein sequence ID" value="VVU95665.1"/>
    <property type="molecule type" value="Genomic_DNA"/>
</dbReference>
<proteinExistence type="predicted"/>
<reference evidence="2" key="1">
    <citation type="submission" date="2019-09" db="EMBL/GenBank/DDBJ databases">
        <authorList>
            <person name="Needham M D."/>
        </authorList>
    </citation>
    <scope>NUCLEOTIDE SEQUENCE</scope>
</reference>
<accession>A0A5E8CM58</accession>
<feature type="region of interest" description="Disordered" evidence="1">
    <location>
        <begin position="83"/>
        <end position="103"/>
    </location>
</feature>
<sequence length="282" mass="30924">MKRYQVYKEESLLKDIFIKKGGATARSSDFGLDLGLDLTSLFNSNRAVSESSTPSLQSEEDLIVFPPADPTLLAKMPLRTSSAPASFSSLKGPPKLKRTLSAESKPQAVNSKLVTGYGTTEGEINLNLSALIENLIGIKIQVNIIPVISDGSCGLSSIITLLKGRVPSTREVYDEREKIGLDTAPLPEVLITACHGESLEARFLINYVKEYLQINLCVINERIIIVPTELDGKNIMFMVGDGVHYNPLEINDLATIPNYDAFYRAIVDAPKVADEEISFIFQ</sequence>
<organism evidence="2">
    <name type="scientific">seawater metagenome</name>
    <dbReference type="NCBI Taxonomy" id="1561972"/>
    <lineage>
        <taxon>unclassified sequences</taxon>
        <taxon>metagenomes</taxon>
        <taxon>ecological metagenomes</taxon>
    </lineage>
</organism>